<dbReference type="Proteomes" id="UP001218218">
    <property type="component" value="Unassembled WGS sequence"/>
</dbReference>
<dbReference type="SUPFAM" id="SSF52047">
    <property type="entry name" value="RNI-like"/>
    <property type="match status" value="1"/>
</dbReference>
<evidence type="ECO:0008006" key="4">
    <source>
        <dbReference type="Google" id="ProtNLM"/>
    </source>
</evidence>
<protein>
    <recommendedName>
        <fullName evidence="4">F-box domain-containing protein</fullName>
    </recommendedName>
</protein>
<dbReference type="InterPro" id="IPR032675">
    <property type="entry name" value="LRR_dom_sf"/>
</dbReference>
<dbReference type="AlphaFoldDB" id="A0AAD7AHR6"/>
<name>A0AAD7AHR6_9AGAR</name>
<feature type="coiled-coil region" evidence="1">
    <location>
        <begin position="27"/>
        <end position="54"/>
    </location>
</feature>
<gene>
    <name evidence="2" type="ORF">DFH08DRAFT_845695</name>
</gene>
<evidence type="ECO:0000256" key="1">
    <source>
        <dbReference type="SAM" id="Coils"/>
    </source>
</evidence>
<dbReference type="Gene3D" id="3.80.10.10">
    <property type="entry name" value="Ribonuclease Inhibitor"/>
    <property type="match status" value="1"/>
</dbReference>
<proteinExistence type="predicted"/>
<accession>A0AAD7AHR6</accession>
<sequence length="501" mass="55854">MESRFSHRFNTNYVPSDEEIECIRMDLVSHTQELARIDERIRELSAQRDQIQAYIGSHKALISHPRRLPVDILREIFVACLPVDRNAVMSAREAPLLLGRICSAWRSIVLITPRLWASLHASFDYIVAKSQRKLAVVEWLGRSAACPISLSLSDLGWDDGSLDISVLLKSLIDFGNRWRHVEFIHLSTARASELTGIRAPALESLRFTGNVSLLCDLDFIKVPTLRTVALESHNDNFKDLVLTMPFAWGQLTHLTLKCYEGFSISDAVVLLGRCPRLVSFQFGLKEPDTEIVDTISGPVLLPFLTTLIMTGGSLKSQSLSHLIEHVSMPQLHQFRVASLSAPDCSSLADIGKGSPLVEELGNLHLPSLSAESFLVGLRSLPSLAKLVVSEFDNWDNPPNPFDSVQLLELLTPGPSDTTVCSALQELVMCGCSDLKEETLDAFIQKRAEFTRGFRRLELRNPMNPDIVSKDQIHSYLSQGVDVSVIHDNWMKPPSPWTGLLT</sequence>
<keyword evidence="1" id="KW-0175">Coiled coil</keyword>
<evidence type="ECO:0000313" key="3">
    <source>
        <dbReference type="Proteomes" id="UP001218218"/>
    </source>
</evidence>
<dbReference type="EMBL" id="JARIHO010000006">
    <property type="protein sequence ID" value="KAJ7359298.1"/>
    <property type="molecule type" value="Genomic_DNA"/>
</dbReference>
<keyword evidence="3" id="KW-1185">Reference proteome</keyword>
<evidence type="ECO:0000313" key="2">
    <source>
        <dbReference type="EMBL" id="KAJ7359298.1"/>
    </source>
</evidence>
<comment type="caution">
    <text evidence="2">The sequence shown here is derived from an EMBL/GenBank/DDBJ whole genome shotgun (WGS) entry which is preliminary data.</text>
</comment>
<reference evidence="2" key="1">
    <citation type="submission" date="2023-03" db="EMBL/GenBank/DDBJ databases">
        <title>Massive genome expansion in bonnet fungi (Mycena s.s.) driven by repeated elements and novel gene families across ecological guilds.</title>
        <authorList>
            <consortium name="Lawrence Berkeley National Laboratory"/>
            <person name="Harder C.B."/>
            <person name="Miyauchi S."/>
            <person name="Viragh M."/>
            <person name="Kuo A."/>
            <person name="Thoen E."/>
            <person name="Andreopoulos B."/>
            <person name="Lu D."/>
            <person name="Skrede I."/>
            <person name="Drula E."/>
            <person name="Henrissat B."/>
            <person name="Morin E."/>
            <person name="Kohler A."/>
            <person name="Barry K."/>
            <person name="LaButti K."/>
            <person name="Morin E."/>
            <person name="Salamov A."/>
            <person name="Lipzen A."/>
            <person name="Mereny Z."/>
            <person name="Hegedus B."/>
            <person name="Baldrian P."/>
            <person name="Stursova M."/>
            <person name="Weitz H."/>
            <person name="Taylor A."/>
            <person name="Grigoriev I.V."/>
            <person name="Nagy L.G."/>
            <person name="Martin F."/>
            <person name="Kauserud H."/>
        </authorList>
    </citation>
    <scope>NUCLEOTIDE SEQUENCE</scope>
    <source>
        <strain evidence="2">CBHHK002</strain>
    </source>
</reference>
<organism evidence="2 3">
    <name type="scientific">Mycena albidolilacea</name>
    <dbReference type="NCBI Taxonomy" id="1033008"/>
    <lineage>
        <taxon>Eukaryota</taxon>
        <taxon>Fungi</taxon>
        <taxon>Dikarya</taxon>
        <taxon>Basidiomycota</taxon>
        <taxon>Agaricomycotina</taxon>
        <taxon>Agaricomycetes</taxon>
        <taxon>Agaricomycetidae</taxon>
        <taxon>Agaricales</taxon>
        <taxon>Marasmiineae</taxon>
        <taxon>Mycenaceae</taxon>
        <taxon>Mycena</taxon>
    </lineage>
</organism>